<dbReference type="EMBL" id="FNQC01000007">
    <property type="protein sequence ID" value="SDZ18584.1"/>
    <property type="molecule type" value="Genomic_DNA"/>
</dbReference>
<dbReference type="Pfam" id="PF13568">
    <property type="entry name" value="OMP_b-brl_2"/>
    <property type="match status" value="1"/>
</dbReference>
<comment type="caution">
    <text evidence="2">The sequence shown here is derived from an EMBL/GenBank/DDBJ whole genome shotgun (WGS) entry which is preliminary data.</text>
</comment>
<dbReference type="InterPro" id="IPR025665">
    <property type="entry name" value="Beta-barrel_OMP_2"/>
</dbReference>
<reference evidence="2 3" key="1">
    <citation type="submission" date="2016-10" db="EMBL/GenBank/DDBJ databases">
        <authorList>
            <person name="Varghese N."/>
            <person name="Submissions S."/>
        </authorList>
    </citation>
    <scope>NUCLEOTIDE SEQUENCE [LARGE SCALE GENOMIC DNA]</scope>
    <source>
        <strain evidence="2 3">DSM 17997</strain>
    </source>
</reference>
<proteinExistence type="predicted"/>
<feature type="domain" description="Outer membrane protein beta-barrel" evidence="1">
    <location>
        <begin position="22"/>
        <end position="166"/>
    </location>
</feature>
<dbReference type="InterPro" id="IPR011250">
    <property type="entry name" value="OMP/PagP_B-barrel"/>
</dbReference>
<dbReference type="RefSeq" id="WP_019597691.1">
    <property type="nucleotide sequence ID" value="NZ_FNQC01000007.1"/>
</dbReference>
<evidence type="ECO:0000313" key="3">
    <source>
        <dbReference type="Proteomes" id="UP000199663"/>
    </source>
</evidence>
<accession>A0A1H3QYG1</accession>
<dbReference type="SUPFAM" id="SSF56925">
    <property type="entry name" value="OMPA-like"/>
    <property type="match status" value="1"/>
</dbReference>
<evidence type="ECO:0000259" key="1">
    <source>
        <dbReference type="Pfam" id="PF13568"/>
    </source>
</evidence>
<gene>
    <name evidence="2" type="ORF">SAMN05444412_10785</name>
</gene>
<protein>
    <submittedName>
        <fullName evidence="2">Outer membrane protein beta-barrel domain-containing protein</fullName>
    </submittedName>
</protein>
<evidence type="ECO:0000313" key="2">
    <source>
        <dbReference type="EMBL" id="SDZ18584.1"/>
    </source>
</evidence>
<sequence>MKKTIILTTTLAIFAIGHTFGQGLHFGAKAGVNFANYTGSDLAGYEFESITNYHAGIFVEFGLFEAFSIQPELLYSTAGSNLKGTGENIKNELGYLSIPVVARFYLIPDRLSVDVGPQVSFLLNEKENVNISNSETFDFALVGGLTYQIIGPLFVQGRYNLGLTDVKKDADVKNSIIQLSAGVRF</sequence>
<name>A0A1H3QYG1_9BACT</name>
<keyword evidence="3" id="KW-1185">Reference proteome</keyword>
<dbReference type="Proteomes" id="UP000199663">
    <property type="component" value="Unassembled WGS sequence"/>
</dbReference>
<organism evidence="2 3">
    <name type="scientific">Rhodonellum ikkaensis</name>
    <dbReference type="NCBI Taxonomy" id="336829"/>
    <lineage>
        <taxon>Bacteria</taxon>
        <taxon>Pseudomonadati</taxon>
        <taxon>Bacteroidota</taxon>
        <taxon>Cytophagia</taxon>
        <taxon>Cytophagales</taxon>
        <taxon>Cytophagaceae</taxon>
        <taxon>Rhodonellum</taxon>
    </lineage>
</organism>